<dbReference type="Pfam" id="PF03227">
    <property type="entry name" value="GILT"/>
    <property type="match status" value="1"/>
</dbReference>
<reference evidence="3" key="1">
    <citation type="submission" date="2023-10" db="EMBL/GenBank/DDBJ databases">
        <authorList>
            <person name="Domelevo Entfellner J.-B."/>
        </authorList>
    </citation>
    <scope>NUCLEOTIDE SEQUENCE</scope>
</reference>
<protein>
    <recommendedName>
        <fullName evidence="5">Gamma-interferon-inducible lysosomal thiol reductase</fullName>
    </recommendedName>
</protein>
<organism evidence="3 4">
    <name type="scientific">Sphenostylis stenocarpa</name>
    <dbReference type="NCBI Taxonomy" id="92480"/>
    <lineage>
        <taxon>Eukaryota</taxon>
        <taxon>Viridiplantae</taxon>
        <taxon>Streptophyta</taxon>
        <taxon>Embryophyta</taxon>
        <taxon>Tracheophyta</taxon>
        <taxon>Spermatophyta</taxon>
        <taxon>Magnoliopsida</taxon>
        <taxon>eudicotyledons</taxon>
        <taxon>Gunneridae</taxon>
        <taxon>Pentapetalae</taxon>
        <taxon>rosids</taxon>
        <taxon>fabids</taxon>
        <taxon>Fabales</taxon>
        <taxon>Fabaceae</taxon>
        <taxon>Papilionoideae</taxon>
        <taxon>50 kb inversion clade</taxon>
        <taxon>NPAAA clade</taxon>
        <taxon>indigoferoid/millettioid clade</taxon>
        <taxon>Phaseoleae</taxon>
        <taxon>Sphenostylis</taxon>
    </lineage>
</organism>
<proteinExistence type="inferred from homology"/>
<dbReference type="AlphaFoldDB" id="A0AA86S9G9"/>
<evidence type="ECO:0000313" key="3">
    <source>
        <dbReference type="EMBL" id="CAJ1948574.1"/>
    </source>
</evidence>
<evidence type="ECO:0000256" key="2">
    <source>
        <dbReference type="ARBA" id="ARBA00023180"/>
    </source>
</evidence>
<evidence type="ECO:0008006" key="5">
    <source>
        <dbReference type="Google" id="ProtNLM"/>
    </source>
</evidence>
<evidence type="ECO:0000313" key="4">
    <source>
        <dbReference type="Proteomes" id="UP001189624"/>
    </source>
</evidence>
<dbReference type="PANTHER" id="PTHR13234:SF48">
    <property type="entry name" value="GAMMA INTERFERON RESPONSIVE LYSOSOMAL THIOL (GILT) REDUCTASE FAMILY PROTEIN"/>
    <property type="match status" value="1"/>
</dbReference>
<evidence type="ECO:0000256" key="1">
    <source>
        <dbReference type="ARBA" id="ARBA00005679"/>
    </source>
</evidence>
<dbReference type="GO" id="GO:0016671">
    <property type="term" value="F:oxidoreductase activity, acting on a sulfur group of donors, disulfide as acceptor"/>
    <property type="evidence" value="ECO:0007669"/>
    <property type="project" value="InterPro"/>
</dbReference>
<name>A0AA86S9G9_9FABA</name>
<sequence length="291" mass="33144">MLLSLKWLGNGCCKWLEMLSSERCIPLQDLALQIELRVSVSLYYESLCPYCADFIVNHLVRLFQTDLISIVNLRLVPWGNAWISSDASLICQHGEDECFLNTIEACAITLYPDVVQHFRFVECLERLSLEGRHRQWMNCFQITGFGTSPIDCYTSGNGKTIDTKYAKETSKLNPPHRFVPWVVVNDQALQEDYRNFVTYICRAYKGNVIPSACSLMPKLKESMEEVETLTTMEVQIITRKCAHFVGEQGTQWKPIISANSMSTNSEIAFNVANDLTKIEYLGEEITINPGE</sequence>
<accession>A0AA86S9G9</accession>
<comment type="similarity">
    <text evidence="1">Belongs to the GILT family.</text>
</comment>
<dbReference type="PANTHER" id="PTHR13234">
    <property type="entry name" value="GAMMA-INTERFERON INDUCIBLE LYSOSOMAL THIOL REDUCTASE GILT"/>
    <property type="match status" value="1"/>
</dbReference>
<gene>
    <name evidence="3" type="ORF">AYBTSS11_LOCUS13259</name>
</gene>
<keyword evidence="2" id="KW-0325">Glycoprotein</keyword>
<dbReference type="InterPro" id="IPR004911">
    <property type="entry name" value="Interferon-induced_GILT"/>
</dbReference>
<keyword evidence="4" id="KW-1185">Reference proteome</keyword>
<dbReference type="Gramene" id="rna-AYBTSS11_LOCUS13259">
    <property type="protein sequence ID" value="CAJ1948574.1"/>
    <property type="gene ID" value="gene-AYBTSS11_LOCUS13259"/>
</dbReference>
<dbReference type="Proteomes" id="UP001189624">
    <property type="component" value="Chromosome 4"/>
</dbReference>
<dbReference type="EMBL" id="OY731401">
    <property type="protein sequence ID" value="CAJ1948574.1"/>
    <property type="molecule type" value="Genomic_DNA"/>
</dbReference>